<evidence type="ECO:0000313" key="4">
    <source>
        <dbReference type="Proteomes" id="UP000659630"/>
    </source>
</evidence>
<name>A0A923L1Y1_9FIRM</name>
<accession>A0A923L1Y1</accession>
<dbReference type="GO" id="GO:0008080">
    <property type="term" value="F:N-acetyltransferase activity"/>
    <property type="evidence" value="ECO:0007669"/>
    <property type="project" value="InterPro"/>
</dbReference>
<dbReference type="AlphaFoldDB" id="A0A923L1Y1"/>
<organism evidence="3 4">
    <name type="scientific">Anaerofilum hominis</name>
    <dbReference type="NCBI Taxonomy" id="2763016"/>
    <lineage>
        <taxon>Bacteria</taxon>
        <taxon>Bacillati</taxon>
        <taxon>Bacillota</taxon>
        <taxon>Clostridia</taxon>
        <taxon>Eubacteriales</taxon>
        <taxon>Oscillospiraceae</taxon>
        <taxon>Anaerofilum</taxon>
    </lineage>
</organism>
<reference evidence="3" key="1">
    <citation type="submission" date="2020-08" db="EMBL/GenBank/DDBJ databases">
        <title>Genome public.</title>
        <authorList>
            <person name="Liu C."/>
            <person name="Sun Q."/>
        </authorList>
    </citation>
    <scope>NUCLEOTIDE SEQUENCE</scope>
    <source>
        <strain evidence="3">BX8</strain>
    </source>
</reference>
<dbReference type="PROSITE" id="PS51186">
    <property type="entry name" value="GNAT"/>
    <property type="match status" value="1"/>
</dbReference>
<keyword evidence="4" id="KW-1185">Reference proteome</keyword>
<dbReference type="CDD" id="cd04301">
    <property type="entry name" value="NAT_SF"/>
    <property type="match status" value="1"/>
</dbReference>
<dbReference type="InterPro" id="IPR016181">
    <property type="entry name" value="Acyl_CoA_acyltransferase"/>
</dbReference>
<dbReference type="InterPro" id="IPR000182">
    <property type="entry name" value="GNAT_dom"/>
</dbReference>
<keyword evidence="1" id="KW-0808">Transferase</keyword>
<protein>
    <submittedName>
        <fullName evidence="3">GNAT family N-acetyltransferase</fullName>
    </submittedName>
</protein>
<dbReference type="RefSeq" id="WP_186888719.1">
    <property type="nucleotide sequence ID" value="NZ_JACONZ010000005.1"/>
</dbReference>
<dbReference type="InterPro" id="IPR050769">
    <property type="entry name" value="NAT_camello-type"/>
</dbReference>
<sequence length="162" mass="19074">MKEKIVLRTYRPGDPSRVCYFQYKLYEKQYHFNGLYEKEMLGGMAELYDDPEGSQMWVAELDGRIVGDIAVIKRGPDSAQLRWFGVDTDLQGQGLGSRLLETAIRFCRENGYLRLMLGTLDILKPARHLYAKFGFHKVESEFYNLWDESRDMYHEVWHCELC</sequence>
<dbReference type="EMBL" id="JACONZ010000005">
    <property type="protein sequence ID" value="MBC5582355.1"/>
    <property type="molecule type" value="Genomic_DNA"/>
</dbReference>
<dbReference type="Pfam" id="PF00583">
    <property type="entry name" value="Acetyltransf_1"/>
    <property type="match status" value="1"/>
</dbReference>
<dbReference type="SUPFAM" id="SSF55729">
    <property type="entry name" value="Acyl-CoA N-acyltransferases (Nat)"/>
    <property type="match status" value="1"/>
</dbReference>
<feature type="domain" description="N-acetyltransferase" evidence="2">
    <location>
        <begin position="5"/>
        <end position="157"/>
    </location>
</feature>
<dbReference type="Proteomes" id="UP000659630">
    <property type="component" value="Unassembled WGS sequence"/>
</dbReference>
<dbReference type="PANTHER" id="PTHR13947:SF37">
    <property type="entry name" value="LD18367P"/>
    <property type="match status" value="1"/>
</dbReference>
<dbReference type="Gene3D" id="3.40.630.30">
    <property type="match status" value="1"/>
</dbReference>
<evidence type="ECO:0000256" key="1">
    <source>
        <dbReference type="ARBA" id="ARBA00022679"/>
    </source>
</evidence>
<dbReference type="PANTHER" id="PTHR13947">
    <property type="entry name" value="GNAT FAMILY N-ACETYLTRANSFERASE"/>
    <property type="match status" value="1"/>
</dbReference>
<evidence type="ECO:0000259" key="2">
    <source>
        <dbReference type="PROSITE" id="PS51186"/>
    </source>
</evidence>
<proteinExistence type="predicted"/>
<evidence type="ECO:0000313" key="3">
    <source>
        <dbReference type="EMBL" id="MBC5582355.1"/>
    </source>
</evidence>
<comment type="caution">
    <text evidence="3">The sequence shown here is derived from an EMBL/GenBank/DDBJ whole genome shotgun (WGS) entry which is preliminary data.</text>
</comment>
<gene>
    <name evidence="3" type="ORF">H8S23_12650</name>
</gene>